<organism evidence="14">
    <name type="scientific">Culicoides sonorensis</name>
    <name type="common">Biting midge</name>
    <dbReference type="NCBI Taxonomy" id="179676"/>
    <lineage>
        <taxon>Eukaryota</taxon>
        <taxon>Metazoa</taxon>
        <taxon>Ecdysozoa</taxon>
        <taxon>Arthropoda</taxon>
        <taxon>Hexapoda</taxon>
        <taxon>Insecta</taxon>
        <taxon>Pterygota</taxon>
        <taxon>Neoptera</taxon>
        <taxon>Endopterygota</taxon>
        <taxon>Diptera</taxon>
        <taxon>Nematocera</taxon>
        <taxon>Chironomoidea</taxon>
        <taxon>Ceratopogonidae</taxon>
        <taxon>Ceratopogoninae</taxon>
        <taxon>Culicoides</taxon>
        <taxon>Monoculicoides</taxon>
    </lineage>
</organism>
<comment type="subcellular location">
    <subcellularLocation>
        <location evidence="1 10">Nucleus</location>
    </subcellularLocation>
</comment>
<evidence type="ECO:0000256" key="4">
    <source>
        <dbReference type="ARBA" id="ARBA00022737"/>
    </source>
</evidence>
<dbReference type="PROSITE" id="PS50294">
    <property type="entry name" value="WD_REPEATS_REGION"/>
    <property type="match status" value="3"/>
</dbReference>
<dbReference type="CDD" id="cd00200">
    <property type="entry name" value="WD40"/>
    <property type="match status" value="1"/>
</dbReference>
<evidence type="ECO:0000256" key="7">
    <source>
        <dbReference type="ARBA" id="ARBA00023163"/>
    </source>
</evidence>
<dbReference type="OMA" id="AWVHHDD"/>
<dbReference type="InterPro" id="IPR031120">
    <property type="entry name" value="HIR1-like"/>
</dbReference>
<evidence type="ECO:0000256" key="5">
    <source>
        <dbReference type="ARBA" id="ARBA00022853"/>
    </source>
</evidence>
<dbReference type="Pfam" id="PF00400">
    <property type="entry name" value="WD40"/>
    <property type="match status" value="2"/>
</dbReference>
<dbReference type="InterPro" id="IPR011494">
    <property type="entry name" value="HIRA-like_C"/>
</dbReference>
<dbReference type="PROSITE" id="PS50082">
    <property type="entry name" value="WD_REPEATS_2"/>
    <property type="match status" value="3"/>
</dbReference>
<feature type="repeat" description="WD" evidence="9">
    <location>
        <begin position="126"/>
        <end position="158"/>
    </location>
</feature>
<dbReference type="PANTHER" id="PTHR13831">
    <property type="entry name" value="MEMBER OF THE HIR1 FAMILY OF WD-REPEAT PROTEINS"/>
    <property type="match status" value="1"/>
</dbReference>
<dbReference type="EMBL" id="UFQT01002816">
    <property type="protein sequence ID" value="SSX34101.1"/>
    <property type="molecule type" value="Genomic_DNA"/>
</dbReference>
<dbReference type="InterPro" id="IPR015943">
    <property type="entry name" value="WD40/YVTN_repeat-like_dom_sf"/>
</dbReference>
<proteinExistence type="inferred from homology"/>
<keyword evidence="10" id="KW-0678">Repressor</keyword>
<dbReference type="GO" id="GO:0006338">
    <property type="term" value="P:chromatin remodeling"/>
    <property type="evidence" value="ECO:0007669"/>
    <property type="project" value="InterPro"/>
</dbReference>
<comment type="similarity">
    <text evidence="2 10">Belongs to the WD repeat HIR1 family.</text>
</comment>
<evidence type="ECO:0000256" key="6">
    <source>
        <dbReference type="ARBA" id="ARBA00023015"/>
    </source>
</evidence>
<feature type="repeat" description="WD" evidence="9">
    <location>
        <begin position="67"/>
        <end position="98"/>
    </location>
</feature>
<dbReference type="GO" id="GO:0031491">
    <property type="term" value="F:nucleosome binding"/>
    <property type="evidence" value="ECO:0007669"/>
    <property type="project" value="TreeGrafter"/>
</dbReference>
<sequence>MKLIVPEWVHHDEKPIFSIDIHPHGNKFAIGGLGIDSGRVTIWNLIPVLNNDLEQDSNNTPKLLCQMDNHLSCVNCVRWSCNGEFLATGSDDKLVMIWRKTATKSGAFGTGGMKQNVENWKCTHTLRGHSGDVLDLAWSPQDRWLATSSVDNSIIIWDALNFPTIIAILKGHTGLVKGVTWDPVGKFLASQSDDKTVRIWKTLDWTSQSTITEPFEECGGTTHVLRLAWSPDGQYLVSAHAMNNGVPTAQIIERDGWKCDKDFVGHRKAITCVRFNSAILNREISGSSKPQKYCCLAMGSRDKSLSIWSTNMNRPTVVLDEVFQDSVLDIAWSSNGYLLMACSSDGTVACLQFEKDELGVPLTIEEKNELYQRIYGKDISLDFSNQANKDIILENSEMLSTSTKESALVPSFFKESRPAPAPAPVQEKSDSFTISISSSTSSTSSIASPKRINTQVETRTADGKRRITPRFIPVTEEPINSSSEKTSIVSSSQPQQSQPSQQQPMNITRSDSFSSSGTVKSSSAPLTASTSEIQGGFTTADQIRLDARIKKIVPPAKVINIDSKYNMQQVIGSDKKTEISAIPVHMHRPDAGNPKPFTGSLFKVVGNLRITVQNKAATTLIGHLTRVTCTLADKKKWEIHIDSPVVTFNCCSRFIMACSNDGTLRFIETQSGMLLLPVITLATPVVLCSISSNLANAGVLTKNCELRIWNIEEKRKVMSIECADVISKGAANALFVNDHGDPFITLSDGAAYSYSKDLECWLKLSSGDLMSKMLLSRHIGANFVRNMKQCPLTTIQSFGKGFNIKTNALDMIPEQWPHTMELLFLENQIKLCETLTSSDETRFWYAALGSKMASHGTESHIRKLLDNLLSHHICGKSKDAKVYLEILLDKLRRESKWQRLFMEYNEQIS</sequence>
<keyword evidence="8 10" id="KW-0539">Nucleus</keyword>
<name>A0A336MWY4_CULSO</name>
<reference evidence="14" key="1">
    <citation type="submission" date="2018-07" db="EMBL/GenBank/DDBJ databases">
        <authorList>
            <person name="Quirk P.G."/>
            <person name="Krulwich T.A."/>
        </authorList>
    </citation>
    <scope>NUCLEOTIDE SEQUENCE</scope>
</reference>
<keyword evidence="7 10" id="KW-0804">Transcription</keyword>
<dbReference type="InterPro" id="IPR001680">
    <property type="entry name" value="WD40_rpt"/>
</dbReference>
<evidence type="ECO:0000313" key="14">
    <source>
        <dbReference type="EMBL" id="SSX34101.1"/>
    </source>
</evidence>
<feature type="compositionally biased region" description="Low complexity" evidence="11">
    <location>
        <begin position="431"/>
        <end position="448"/>
    </location>
</feature>
<dbReference type="InterPro" id="IPR036322">
    <property type="entry name" value="WD40_repeat_dom_sf"/>
</dbReference>
<comment type="function">
    <text evidence="10">Required for replication-independent chromatin assembly and for the periodic repression of histone gene transcription during the cell cycle.</text>
</comment>
<dbReference type="AlphaFoldDB" id="A0A336MWY4"/>
<evidence type="ECO:0000256" key="10">
    <source>
        <dbReference type="RuleBase" id="RU364014"/>
    </source>
</evidence>
<dbReference type="SUPFAM" id="SSF50978">
    <property type="entry name" value="WD40 repeat-like"/>
    <property type="match status" value="2"/>
</dbReference>
<keyword evidence="6 10" id="KW-0805">Transcription regulation</keyword>
<gene>
    <name evidence="14" type="primary">CSON007454</name>
</gene>
<feature type="region of interest" description="Disordered" evidence="11">
    <location>
        <begin position="415"/>
        <end position="528"/>
    </location>
</feature>
<evidence type="ECO:0000256" key="3">
    <source>
        <dbReference type="ARBA" id="ARBA00022574"/>
    </source>
</evidence>
<evidence type="ECO:0000259" key="13">
    <source>
        <dbReference type="Pfam" id="PF24105"/>
    </source>
</evidence>
<dbReference type="VEuPathDB" id="VectorBase:CSON007454"/>
<feature type="domain" description="Protein HIRA-like C-terminal" evidence="12">
    <location>
        <begin position="672"/>
        <end position="868"/>
    </location>
</feature>
<dbReference type="PANTHER" id="PTHR13831:SF0">
    <property type="entry name" value="PROTEIN HIRA"/>
    <property type="match status" value="1"/>
</dbReference>
<dbReference type="GO" id="GO:0006351">
    <property type="term" value="P:DNA-templated transcription"/>
    <property type="evidence" value="ECO:0007669"/>
    <property type="project" value="InterPro"/>
</dbReference>
<accession>A0A336MWY4</accession>
<evidence type="ECO:0000256" key="9">
    <source>
        <dbReference type="PROSITE-ProRule" id="PRU00221"/>
    </source>
</evidence>
<dbReference type="InterPro" id="IPR055410">
    <property type="entry name" value="Beta-prop_CAF1B_HIR1"/>
</dbReference>
<keyword evidence="5 10" id="KW-0156">Chromatin regulator</keyword>
<dbReference type="Pfam" id="PF24105">
    <property type="entry name" value="Beta-prop_CAF1B_HIR1"/>
    <property type="match status" value="1"/>
</dbReference>
<dbReference type="SMART" id="SM00320">
    <property type="entry name" value="WD40"/>
    <property type="match status" value="8"/>
</dbReference>
<evidence type="ECO:0000256" key="11">
    <source>
        <dbReference type="SAM" id="MobiDB-lite"/>
    </source>
</evidence>
<dbReference type="GO" id="GO:0006355">
    <property type="term" value="P:regulation of DNA-templated transcription"/>
    <property type="evidence" value="ECO:0007669"/>
    <property type="project" value="InterPro"/>
</dbReference>
<feature type="repeat" description="WD" evidence="9">
    <location>
        <begin position="169"/>
        <end position="201"/>
    </location>
</feature>
<evidence type="ECO:0000256" key="2">
    <source>
        <dbReference type="ARBA" id="ARBA00007306"/>
    </source>
</evidence>
<dbReference type="GO" id="GO:0000417">
    <property type="term" value="C:HIR complex"/>
    <property type="evidence" value="ECO:0007669"/>
    <property type="project" value="TreeGrafter"/>
</dbReference>
<dbReference type="Pfam" id="PF07569">
    <property type="entry name" value="Hira"/>
    <property type="match status" value="1"/>
</dbReference>
<evidence type="ECO:0000256" key="8">
    <source>
        <dbReference type="ARBA" id="ARBA00023242"/>
    </source>
</evidence>
<dbReference type="GO" id="GO:0005634">
    <property type="term" value="C:nucleus"/>
    <property type="evidence" value="ECO:0007669"/>
    <property type="project" value="UniProtKB-SubCell"/>
</dbReference>
<feature type="compositionally biased region" description="Low complexity" evidence="11">
    <location>
        <begin position="481"/>
        <end position="523"/>
    </location>
</feature>
<keyword evidence="4 10" id="KW-0677">Repeat</keyword>
<evidence type="ECO:0000259" key="12">
    <source>
        <dbReference type="Pfam" id="PF07569"/>
    </source>
</evidence>
<dbReference type="GO" id="GO:0000785">
    <property type="term" value="C:chromatin"/>
    <property type="evidence" value="ECO:0007669"/>
    <property type="project" value="TreeGrafter"/>
</dbReference>
<keyword evidence="3 9" id="KW-0853">WD repeat</keyword>
<dbReference type="Gene3D" id="2.130.10.10">
    <property type="entry name" value="YVTN repeat-like/Quinoprotein amine dehydrogenase"/>
    <property type="match status" value="3"/>
</dbReference>
<feature type="domain" description="CAF1B/HIR1 beta-propeller" evidence="13">
    <location>
        <begin position="1"/>
        <end position="203"/>
    </location>
</feature>
<evidence type="ECO:0000256" key="1">
    <source>
        <dbReference type="ARBA" id="ARBA00004123"/>
    </source>
</evidence>
<protein>
    <recommendedName>
        <fullName evidence="10">Protein HIRA</fullName>
    </recommendedName>
</protein>
<dbReference type="FunFam" id="2.130.10.10:FF:001071">
    <property type="entry name" value="Protein HIRA"/>
    <property type="match status" value="1"/>
</dbReference>